<keyword evidence="3" id="KW-1185">Reference proteome</keyword>
<proteinExistence type="predicted"/>
<evidence type="ECO:0000313" key="2">
    <source>
        <dbReference type="EMBL" id="TGJ76679.1"/>
    </source>
</evidence>
<dbReference type="PANTHER" id="PTHR12110">
    <property type="entry name" value="HYDROXYPYRUVATE ISOMERASE"/>
    <property type="match status" value="1"/>
</dbReference>
<dbReference type="OrthoDB" id="9814946at2"/>
<reference evidence="2 3" key="1">
    <citation type="submission" date="2019-04" db="EMBL/GenBank/DDBJ databases">
        <authorList>
            <person name="Poehlein A."/>
            <person name="Bengelsdorf F.R."/>
            <person name="Duerre P."/>
            <person name="Daniel R."/>
        </authorList>
    </citation>
    <scope>NUCLEOTIDE SEQUENCE [LARGE SCALE GENOMIC DNA]</scope>
    <source>
        <strain evidence="2 3">BS-1</strain>
    </source>
</reference>
<evidence type="ECO:0000313" key="3">
    <source>
        <dbReference type="Proteomes" id="UP000297714"/>
    </source>
</evidence>
<feature type="domain" description="Xylose isomerase-like TIM barrel" evidence="1">
    <location>
        <begin position="27"/>
        <end position="256"/>
    </location>
</feature>
<dbReference type="EC" id="5.3.1.-" evidence="2"/>
<dbReference type="SUPFAM" id="SSF51658">
    <property type="entry name" value="Xylose isomerase-like"/>
    <property type="match status" value="1"/>
</dbReference>
<comment type="caution">
    <text evidence="2">The sequence shown here is derived from an EMBL/GenBank/DDBJ whole genome shotgun (WGS) entry which is preliminary data.</text>
</comment>
<dbReference type="InterPro" id="IPR036237">
    <property type="entry name" value="Xyl_isomerase-like_sf"/>
</dbReference>
<name>A0A4Z0XYS4_9FIRM</name>
<dbReference type="Pfam" id="PF01261">
    <property type="entry name" value="AP_endonuc_2"/>
    <property type="match status" value="1"/>
</dbReference>
<dbReference type="RefSeq" id="WP_135658932.1">
    <property type="nucleotide sequence ID" value="NZ_SRMQ01000004.1"/>
</dbReference>
<sequence length="278" mass="31365">MAHLRREQVAGKNTHYVYYSLDYFLDAQQRAGFKTIELLGAAPHFLIDYTGFQDTAEVREKLESRGMKIGIFTPECAAYHYLLCSPDPDFHKRSMQYFQQGIKAAGMLGAKIMLMNCIGGTWDEAPGATYERAVKSLKELGPVAAENNVTIAVETVCPEESKIITTLPELERLYKDVGHPNVKIALDTVAMGVAGETPRQWFETFGKEIVHCHFVDGRPYGHLVWGDGLYPMDRYIQVLNDFGYEGYLGQEITDGQYFADPASADLRNFKAFEPYFID</sequence>
<dbReference type="AlphaFoldDB" id="A0A4Z0XYS4"/>
<gene>
    <name evidence="2" type="ORF">CAGA_12220</name>
</gene>
<protein>
    <submittedName>
        <fullName evidence="2">D-tagatose 3-epimerase</fullName>
        <ecNumber evidence="2">5.3.1.-</ecNumber>
    </submittedName>
</protein>
<organism evidence="2 3">
    <name type="scientific">Caproiciproducens galactitolivorans</name>
    <dbReference type="NCBI Taxonomy" id="642589"/>
    <lineage>
        <taxon>Bacteria</taxon>
        <taxon>Bacillati</taxon>
        <taxon>Bacillota</taxon>
        <taxon>Clostridia</taxon>
        <taxon>Eubacteriales</taxon>
        <taxon>Acutalibacteraceae</taxon>
        <taxon>Caproiciproducens</taxon>
    </lineage>
</organism>
<dbReference type="InterPro" id="IPR050312">
    <property type="entry name" value="IolE/XylAMocC-like"/>
</dbReference>
<dbReference type="EMBL" id="SRMQ01000004">
    <property type="protein sequence ID" value="TGJ76679.1"/>
    <property type="molecule type" value="Genomic_DNA"/>
</dbReference>
<evidence type="ECO:0000259" key="1">
    <source>
        <dbReference type="Pfam" id="PF01261"/>
    </source>
</evidence>
<accession>A0A4Z0XYS4</accession>
<dbReference type="Proteomes" id="UP000297714">
    <property type="component" value="Unassembled WGS sequence"/>
</dbReference>
<dbReference type="GO" id="GO:0016853">
    <property type="term" value="F:isomerase activity"/>
    <property type="evidence" value="ECO:0007669"/>
    <property type="project" value="UniProtKB-KW"/>
</dbReference>
<keyword evidence="2" id="KW-0413">Isomerase</keyword>
<dbReference type="InterPro" id="IPR013022">
    <property type="entry name" value="Xyl_isomerase-like_TIM-brl"/>
</dbReference>
<dbReference type="Gene3D" id="3.20.20.150">
    <property type="entry name" value="Divalent-metal-dependent TIM barrel enzymes"/>
    <property type="match status" value="1"/>
</dbReference>